<dbReference type="EMBL" id="JAIWYP010000003">
    <property type="protein sequence ID" value="KAH3856646.1"/>
    <property type="molecule type" value="Genomic_DNA"/>
</dbReference>
<name>A0A9D4LGW4_DREPO</name>
<accession>A0A9D4LGW4</accession>
<sequence length="72" mass="7557">MLLCAVELLDGCCWAFFGAINEDPTGLTACRFPVNLRQSAVCTVPGEVLDTPSSVVPDNPLNAGCCRQVADA</sequence>
<proteinExistence type="predicted"/>
<comment type="caution">
    <text evidence="2">The sequence shown here is derived from an EMBL/GenBank/DDBJ whole genome shotgun (WGS) entry which is preliminary data.</text>
</comment>
<feature type="chain" id="PRO_5039328936" description="Secreted protein" evidence="1">
    <location>
        <begin position="16"/>
        <end position="72"/>
    </location>
</feature>
<dbReference type="Proteomes" id="UP000828390">
    <property type="component" value="Unassembled WGS sequence"/>
</dbReference>
<protein>
    <recommendedName>
        <fullName evidence="4">Secreted protein</fullName>
    </recommendedName>
</protein>
<evidence type="ECO:0000313" key="2">
    <source>
        <dbReference type="EMBL" id="KAH3856646.1"/>
    </source>
</evidence>
<feature type="signal peptide" evidence="1">
    <location>
        <begin position="1"/>
        <end position="15"/>
    </location>
</feature>
<dbReference type="AlphaFoldDB" id="A0A9D4LGW4"/>
<organism evidence="2 3">
    <name type="scientific">Dreissena polymorpha</name>
    <name type="common">Zebra mussel</name>
    <name type="synonym">Mytilus polymorpha</name>
    <dbReference type="NCBI Taxonomy" id="45954"/>
    <lineage>
        <taxon>Eukaryota</taxon>
        <taxon>Metazoa</taxon>
        <taxon>Spiralia</taxon>
        <taxon>Lophotrochozoa</taxon>
        <taxon>Mollusca</taxon>
        <taxon>Bivalvia</taxon>
        <taxon>Autobranchia</taxon>
        <taxon>Heteroconchia</taxon>
        <taxon>Euheterodonta</taxon>
        <taxon>Imparidentia</taxon>
        <taxon>Neoheterodontei</taxon>
        <taxon>Myida</taxon>
        <taxon>Dreissenoidea</taxon>
        <taxon>Dreissenidae</taxon>
        <taxon>Dreissena</taxon>
    </lineage>
</organism>
<evidence type="ECO:0000256" key="1">
    <source>
        <dbReference type="SAM" id="SignalP"/>
    </source>
</evidence>
<reference evidence="2" key="1">
    <citation type="journal article" date="2019" name="bioRxiv">
        <title>The Genome of the Zebra Mussel, Dreissena polymorpha: A Resource for Invasive Species Research.</title>
        <authorList>
            <person name="McCartney M.A."/>
            <person name="Auch B."/>
            <person name="Kono T."/>
            <person name="Mallez S."/>
            <person name="Zhang Y."/>
            <person name="Obille A."/>
            <person name="Becker A."/>
            <person name="Abrahante J.E."/>
            <person name="Garbe J."/>
            <person name="Badalamenti J.P."/>
            <person name="Herman A."/>
            <person name="Mangelson H."/>
            <person name="Liachko I."/>
            <person name="Sullivan S."/>
            <person name="Sone E.D."/>
            <person name="Koren S."/>
            <person name="Silverstein K.A.T."/>
            <person name="Beckman K.B."/>
            <person name="Gohl D.M."/>
        </authorList>
    </citation>
    <scope>NUCLEOTIDE SEQUENCE</scope>
    <source>
        <strain evidence="2">Duluth1</strain>
        <tissue evidence="2">Whole animal</tissue>
    </source>
</reference>
<evidence type="ECO:0008006" key="4">
    <source>
        <dbReference type="Google" id="ProtNLM"/>
    </source>
</evidence>
<gene>
    <name evidence="2" type="ORF">DPMN_099238</name>
</gene>
<keyword evidence="3" id="KW-1185">Reference proteome</keyword>
<evidence type="ECO:0000313" key="3">
    <source>
        <dbReference type="Proteomes" id="UP000828390"/>
    </source>
</evidence>
<keyword evidence="1" id="KW-0732">Signal</keyword>
<reference evidence="2" key="2">
    <citation type="submission" date="2020-11" db="EMBL/GenBank/DDBJ databases">
        <authorList>
            <person name="McCartney M.A."/>
            <person name="Auch B."/>
            <person name="Kono T."/>
            <person name="Mallez S."/>
            <person name="Becker A."/>
            <person name="Gohl D.M."/>
            <person name="Silverstein K.A.T."/>
            <person name="Koren S."/>
            <person name="Bechman K.B."/>
            <person name="Herman A."/>
            <person name="Abrahante J.E."/>
            <person name="Garbe J."/>
        </authorList>
    </citation>
    <scope>NUCLEOTIDE SEQUENCE</scope>
    <source>
        <strain evidence="2">Duluth1</strain>
        <tissue evidence="2">Whole animal</tissue>
    </source>
</reference>